<evidence type="ECO:0000313" key="1">
    <source>
        <dbReference type="EMBL" id="MDO3682177.1"/>
    </source>
</evidence>
<organism evidence="1 2">
    <name type="scientific">Paenibacillus ehimensis</name>
    <dbReference type="NCBI Taxonomy" id="79264"/>
    <lineage>
        <taxon>Bacteria</taxon>
        <taxon>Bacillati</taxon>
        <taxon>Bacillota</taxon>
        <taxon>Bacilli</taxon>
        <taxon>Bacillales</taxon>
        <taxon>Paenibacillaceae</taxon>
        <taxon>Paenibacillus</taxon>
    </lineage>
</organism>
<comment type="caution">
    <text evidence="1">The sequence shown here is derived from an EMBL/GenBank/DDBJ whole genome shotgun (WGS) entry which is preliminary data.</text>
</comment>
<keyword evidence="2" id="KW-1185">Reference proteome</keyword>
<evidence type="ECO:0000313" key="2">
    <source>
        <dbReference type="Proteomes" id="UP001168883"/>
    </source>
</evidence>
<gene>
    <name evidence="1" type="ORF">Q3C12_34900</name>
</gene>
<accession>A0ABT8VMH2</accession>
<protein>
    <submittedName>
        <fullName evidence="1">Uncharacterized protein</fullName>
    </submittedName>
</protein>
<dbReference type="Proteomes" id="UP001168883">
    <property type="component" value="Unassembled WGS sequence"/>
</dbReference>
<dbReference type="EMBL" id="JAUMKJ010000115">
    <property type="protein sequence ID" value="MDO3682177.1"/>
    <property type="molecule type" value="Genomic_DNA"/>
</dbReference>
<reference evidence="1" key="1">
    <citation type="submission" date="2023-07" db="EMBL/GenBank/DDBJ databases">
        <authorList>
            <person name="Aktuganov G."/>
            <person name="Boyko T."/>
            <person name="Delegan Y."/>
            <person name="Galimzianova N."/>
            <person name="Gilvanova E."/>
            <person name="Korobov V."/>
            <person name="Kuzmina L."/>
            <person name="Melentiev A."/>
            <person name="Milman P."/>
            <person name="Ryabova A."/>
            <person name="Stupak E."/>
            <person name="Yasakov T."/>
            <person name="Zharikova N."/>
            <person name="Zhurenko E."/>
        </authorList>
    </citation>
    <scope>NUCLEOTIDE SEQUENCE</scope>
    <source>
        <strain evidence="1">IB-739</strain>
    </source>
</reference>
<dbReference type="RefSeq" id="WP_302881605.1">
    <property type="nucleotide sequence ID" value="NZ_JAUMKJ010000115.1"/>
</dbReference>
<name>A0ABT8VMH2_9BACL</name>
<proteinExistence type="predicted"/>
<sequence>MSDLLALVKFNSEKALVLRDSLQLTYRKYGDLLIGMDESGTFMNLLYYEAPNSGFKAFGGREFDITLENGEVIHCNGQYWNGGRREAEKVLNEEIISVTVNDVESLKKCYVFRGMFAKKSKVEKLIEEYAGELFAYRDYELNLGPRRG</sequence>